<feature type="region of interest" description="Disordered" evidence="1">
    <location>
        <begin position="19"/>
        <end position="38"/>
    </location>
</feature>
<sequence length="176" mass="20205">MPPMFPHLKLYHFNVRKNKNKTDTSTPQDSSSSDNTKAEDESAASQICDTCGCVHGFSLFVHEDKVECALNQIKKLESQKPRMKVYPPIEEVLPNFSLKTLIGFHKDDIDYWALALCWRYRARILMLHLEIAARIGDEEGIRRAKANFEDAGNVLEETIDEVLLCWRRTSSVYAEI</sequence>
<proteinExistence type="predicted"/>
<evidence type="ECO:0000313" key="3">
    <source>
        <dbReference type="Proteomes" id="UP000664132"/>
    </source>
</evidence>
<dbReference type="EMBL" id="JAFJYH010000013">
    <property type="protein sequence ID" value="KAG4425162.1"/>
    <property type="molecule type" value="Genomic_DNA"/>
</dbReference>
<dbReference type="Proteomes" id="UP000664132">
    <property type="component" value="Unassembled WGS sequence"/>
</dbReference>
<feature type="compositionally biased region" description="Low complexity" evidence="1">
    <location>
        <begin position="23"/>
        <end position="34"/>
    </location>
</feature>
<keyword evidence="3" id="KW-1185">Reference proteome</keyword>
<dbReference type="AlphaFoldDB" id="A0A8H7WI33"/>
<evidence type="ECO:0000313" key="2">
    <source>
        <dbReference type="EMBL" id="KAG4425162.1"/>
    </source>
</evidence>
<accession>A0A8H7WI33</accession>
<gene>
    <name evidence="2" type="ORF">IFR04_001729</name>
</gene>
<organism evidence="2 3">
    <name type="scientific">Cadophora malorum</name>
    <dbReference type="NCBI Taxonomy" id="108018"/>
    <lineage>
        <taxon>Eukaryota</taxon>
        <taxon>Fungi</taxon>
        <taxon>Dikarya</taxon>
        <taxon>Ascomycota</taxon>
        <taxon>Pezizomycotina</taxon>
        <taxon>Leotiomycetes</taxon>
        <taxon>Helotiales</taxon>
        <taxon>Ploettnerulaceae</taxon>
        <taxon>Cadophora</taxon>
    </lineage>
</organism>
<evidence type="ECO:0000256" key="1">
    <source>
        <dbReference type="SAM" id="MobiDB-lite"/>
    </source>
</evidence>
<protein>
    <submittedName>
        <fullName evidence="2">Uncharacterized protein</fullName>
    </submittedName>
</protein>
<dbReference type="OrthoDB" id="10346214at2759"/>
<comment type="caution">
    <text evidence="2">The sequence shown here is derived from an EMBL/GenBank/DDBJ whole genome shotgun (WGS) entry which is preliminary data.</text>
</comment>
<reference evidence="2" key="1">
    <citation type="submission" date="2021-02" db="EMBL/GenBank/DDBJ databases">
        <title>Genome sequence Cadophora malorum strain M34.</title>
        <authorList>
            <person name="Stefanovic E."/>
            <person name="Vu D."/>
            <person name="Scully C."/>
            <person name="Dijksterhuis J."/>
            <person name="Roader J."/>
            <person name="Houbraken J."/>
        </authorList>
    </citation>
    <scope>NUCLEOTIDE SEQUENCE</scope>
    <source>
        <strain evidence="2">M34</strain>
    </source>
</reference>
<name>A0A8H7WI33_9HELO</name>